<evidence type="ECO:0000313" key="2">
    <source>
        <dbReference type="EMBL" id="ETT82239.1"/>
    </source>
</evidence>
<feature type="region of interest" description="Disordered" evidence="1">
    <location>
        <begin position="1"/>
        <end position="23"/>
    </location>
</feature>
<name>W4EPS2_9BACL</name>
<gene>
    <name evidence="2" type="ORF">C176_14652</name>
</gene>
<organism evidence="2 3">
    <name type="scientific">Viridibacillus arenosi FSL R5-213</name>
    <dbReference type="NCBI Taxonomy" id="1227360"/>
    <lineage>
        <taxon>Bacteria</taxon>
        <taxon>Bacillati</taxon>
        <taxon>Bacillota</taxon>
        <taxon>Bacilli</taxon>
        <taxon>Bacillales</taxon>
        <taxon>Caryophanaceae</taxon>
        <taxon>Viridibacillus</taxon>
    </lineage>
</organism>
<protein>
    <submittedName>
        <fullName evidence="2">Uncharacterized protein</fullName>
    </submittedName>
</protein>
<evidence type="ECO:0000313" key="3">
    <source>
        <dbReference type="Proteomes" id="UP000019062"/>
    </source>
</evidence>
<accession>W4EPS2</accession>
<proteinExistence type="predicted"/>
<dbReference type="AlphaFoldDB" id="W4EPS2"/>
<dbReference type="Proteomes" id="UP000019062">
    <property type="component" value="Unassembled WGS sequence"/>
</dbReference>
<sequence>MYGERTSGDVAEGANNKSYESLRQKDSYGTQLWRELYGLQPPKRTAVMVKLSGAWTENPNYRISLSIFLCPEQMRRKISG</sequence>
<reference evidence="2 3" key="1">
    <citation type="journal article" date="2014" name="BMC Genomics">
        <title>Genomic comparison of sporeforming bacilli isolated from milk.</title>
        <authorList>
            <person name="Moreno Switt A.I."/>
            <person name="Andrus A.D."/>
            <person name="Ranieri M.L."/>
            <person name="Orsi R.H."/>
            <person name="Ivy R."/>
            <person name="den Bakker H.C."/>
            <person name="Martin N.H."/>
            <person name="Wiedmann M."/>
            <person name="Boor K.J."/>
        </authorList>
    </citation>
    <scope>NUCLEOTIDE SEQUENCE [LARGE SCALE GENOMIC DNA]</scope>
    <source>
        <strain evidence="2 3">FSL R5-213</strain>
    </source>
</reference>
<dbReference type="EMBL" id="ASQA01000034">
    <property type="protein sequence ID" value="ETT82239.1"/>
    <property type="molecule type" value="Genomic_DNA"/>
</dbReference>
<keyword evidence="3" id="KW-1185">Reference proteome</keyword>
<evidence type="ECO:0000256" key="1">
    <source>
        <dbReference type="SAM" id="MobiDB-lite"/>
    </source>
</evidence>
<comment type="caution">
    <text evidence="2">The sequence shown here is derived from an EMBL/GenBank/DDBJ whole genome shotgun (WGS) entry which is preliminary data.</text>
</comment>